<evidence type="ECO:0000256" key="3">
    <source>
        <dbReference type="ARBA" id="ARBA00004406"/>
    </source>
</evidence>
<organism evidence="15 16">
    <name type="scientific">Pyrocoelia pectoralis</name>
    <dbReference type="NCBI Taxonomy" id="417401"/>
    <lineage>
        <taxon>Eukaryota</taxon>
        <taxon>Metazoa</taxon>
        <taxon>Ecdysozoa</taxon>
        <taxon>Arthropoda</taxon>
        <taxon>Hexapoda</taxon>
        <taxon>Insecta</taxon>
        <taxon>Pterygota</taxon>
        <taxon>Neoptera</taxon>
        <taxon>Endopterygota</taxon>
        <taxon>Coleoptera</taxon>
        <taxon>Polyphaga</taxon>
        <taxon>Elateriformia</taxon>
        <taxon>Elateroidea</taxon>
        <taxon>Lampyridae</taxon>
        <taxon>Lampyrinae</taxon>
        <taxon>Pyrocoelia</taxon>
    </lineage>
</organism>
<evidence type="ECO:0000256" key="1">
    <source>
        <dbReference type="ARBA" id="ARBA00001971"/>
    </source>
</evidence>
<keyword evidence="10 13" id="KW-0408">Iron</keyword>
<dbReference type="Gene3D" id="1.10.630.10">
    <property type="entry name" value="Cytochrome P450"/>
    <property type="match status" value="1"/>
</dbReference>
<dbReference type="Pfam" id="PF00067">
    <property type="entry name" value="p450"/>
    <property type="match status" value="1"/>
</dbReference>
<evidence type="ECO:0000313" key="15">
    <source>
        <dbReference type="EMBL" id="KAK5646909.1"/>
    </source>
</evidence>
<dbReference type="InterPro" id="IPR017972">
    <property type="entry name" value="Cyt_P450_CS"/>
</dbReference>
<comment type="caution">
    <text evidence="15">The sequence shown here is derived from an EMBL/GenBank/DDBJ whole genome shotgun (WGS) entry which is preliminary data.</text>
</comment>
<sequence length="488" mass="55842">MYIILLILLVLSFLIYLYLRRSHDYWEIKNVPFQRPKLIIGNIVSIFLGKYSPANYISQLCEEVEGPYVGFYVFNKPFIAIKDPVIIKNILVKDFQKFSNKTYFNDLSIDPMFSYSLLNIQNILWKKVRPSVSPVFTPARVKTMISYAGTCGDAVCEYIDCKIHENIDLKELGSRLSTEVIASCAFGINSHCLNDIDSPFATHACSLFPKAFSGLLKGFTYIFLPQAVKLFKYTFLDASACSFIRKVITEAIEIREKSNTKRNDVVDILISLKNSTSSEKLGEDILLSQAITFFAVGHETISAVLALTMYELSQNKDIQFRLREEINEIVEQHGEITFDALNDMTYLHKVVCEGLRMYPVISFIHRRCVENYVIPDTDVLLEKGTPIIIPIRWIHYNPAFFDHPEIFDPERYNDNENVFNSDVYLPFGAGPRGCLGKRLALMLVKVSLTYLIKNYQVEKGCVDESKSLFGSCHTLDPHEGLYVKFTRL</sequence>
<dbReference type="AlphaFoldDB" id="A0AAN7VNA8"/>
<name>A0AAN7VNA8_9COLE</name>
<dbReference type="InterPro" id="IPR001128">
    <property type="entry name" value="Cyt_P450"/>
</dbReference>
<evidence type="ECO:0000313" key="16">
    <source>
        <dbReference type="Proteomes" id="UP001329430"/>
    </source>
</evidence>
<evidence type="ECO:0000256" key="7">
    <source>
        <dbReference type="ARBA" id="ARBA00022824"/>
    </source>
</evidence>
<evidence type="ECO:0000256" key="14">
    <source>
        <dbReference type="RuleBase" id="RU000461"/>
    </source>
</evidence>
<accession>A0AAN7VNA8</accession>
<proteinExistence type="inferred from homology"/>
<gene>
    <name evidence="15" type="ORF">RI129_005373</name>
</gene>
<dbReference type="GO" id="GO:0005789">
    <property type="term" value="C:endoplasmic reticulum membrane"/>
    <property type="evidence" value="ECO:0007669"/>
    <property type="project" value="UniProtKB-SubCell"/>
</dbReference>
<evidence type="ECO:0000256" key="5">
    <source>
        <dbReference type="ARBA" id="ARBA00022617"/>
    </source>
</evidence>
<dbReference type="InterPro" id="IPR036396">
    <property type="entry name" value="Cyt_P450_sf"/>
</dbReference>
<dbReference type="PANTHER" id="PTHR24292">
    <property type="entry name" value="CYTOCHROME P450"/>
    <property type="match status" value="1"/>
</dbReference>
<evidence type="ECO:0000256" key="6">
    <source>
        <dbReference type="ARBA" id="ARBA00022723"/>
    </source>
</evidence>
<keyword evidence="11 14" id="KW-0503">Monooxygenase</keyword>
<dbReference type="PRINTS" id="PR00385">
    <property type="entry name" value="P450"/>
</dbReference>
<evidence type="ECO:0000256" key="10">
    <source>
        <dbReference type="ARBA" id="ARBA00023004"/>
    </source>
</evidence>
<dbReference type="InterPro" id="IPR050476">
    <property type="entry name" value="Insect_CytP450_Detox"/>
</dbReference>
<keyword evidence="16" id="KW-1185">Reference proteome</keyword>
<feature type="binding site" description="axial binding residue" evidence="13">
    <location>
        <position position="434"/>
    </location>
    <ligand>
        <name>heme</name>
        <dbReference type="ChEBI" id="CHEBI:30413"/>
    </ligand>
    <ligandPart>
        <name>Fe</name>
        <dbReference type="ChEBI" id="CHEBI:18248"/>
    </ligandPart>
</feature>
<dbReference type="CDD" id="cd11056">
    <property type="entry name" value="CYP6-like"/>
    <property type="match status" value="1"/>
</dbReference>
<reference evidence="15 16" key="1">
    <citation type="journal article" date="2024" name="Insects">
        <title>An Improved Chromosome-Level Genome Assembly of the Firefly Pyrocoelia pectoralis.</title>
        <authorList>
            <person name="Fu X."/>
            <person name="Meyer-Rochow V.B."/>
            <person name="Ballantyne L."/>
            <person name="Zhu X."/>
        </authorList>
    </citation>
    <scope>NUCLEOTIDE SEQUENCE [LARGE SCALE GENOMIC DNA]</scope>
    <source>
        <strain evidence="15">XCY_ONT2</strain>
    </source>
</reference>
<keyword evidence="5 13" id="KW-0349">Heme</keyword>
<dbReference type="GO" id="GO:0016705">
    <property type="term" value="F:oxidoreductase activity, acting on paired donors, with incorporation or reduction of molecular oxygen"/>
    <property type="evidence" value="ECO:0007669"/>
    <property type="project" value="InterPro"/>
</dbReference>
<keyword evidence="6 13" id="KW-0479">Metal-binding</keyword>
<dbReference type="PROSITE" id="PS00086">
    <property type="entry name" value="CYTOCHROME_P450"/>
    <property type="match status" value="1"/>
</dbReference>
<evidence type="ECO:0000256" key="11">
    <source>
        <dbReference type="ARBA" id="ARBA00023033"/>
    </source>
</evidence>
<comment type="similarity">
    <text evidence="4 14">Belongs to the cytochrome P450 family.</text>
</comment>
<dbReference type="Proteomes" id="UP001329430">
    <property type="component" value="Chromosome 3"/>
</dbReference>
<keyword evidence="7" id="KW-0256">Endoplasmic reticulum</keyword>
<dbReference type="FunFam" id="1.10.630.10:FF:000042">
    <property type="entry name" value="Cytochrome P450"/>
    <property type="match status" value="1"/>
</dbReference>
<protein>
    <recommendedName>
        <fullName evidence="17">Cytochrome P450</fullName>
    </recommendedName>
</protein>
<keyword evidence="12" id="KW-0472">Membrane</keyword>
<comment type="cofactor">
    <cofactor evidence="1 13">
        <name>heme</name>
        <dbReference type="ChEBI" id="CHEBI:30413"/>
    </cofactor>
</comment>
<evidence type="ECO:0000256" key="2">
    <source>
        <dbReference type="ARBA" id="ARBA00004174"/>
    </source>
</evidence>
<evidence type="ECO:0000256" key="12">
    <source>
        <dbReference type="ARBA" id="ARBA00023136"/>
    </source>
</evidence>
<evidence type="ECO:0008006" key="17">
    <source>
        <dbReference type="Google" id="ProtNLM"/>
    </source>
</evidence>
<keyword evidence="9 14" id="KW-0560">Oxidoreductase</keyword>
<dbReference type="GO" id="GO:0004497">
    <property type="term" value="F:monooxygenase activity"/>
    <property type="evidence" value="ECO:0007669"/>
    <property type="project" value="UniProtKB-KW"/>
</dbReference>
<dbReference type="EMBL" id="JAVRBK010000003">
    <property type="protein sequence ID" value="KAK5646909.1"/>
    <property type="molecule type" value="Genomic_DNA"/>
</dbReference>
<keyword evidence="8" id="KW-0492">Microsome</keyword>
<dbReference type="PANTHER" id="PTHR24292:SF45">
    <property type="entry name" value="CYTOCHROME P450 6G1-RELATED"/>
    <property type="match status" value="1"/>
</dbReference>
<dbReference type="GO" id="GO:0005506">
    <property type="term" value="F:iron ion binding"/>
    <property type="evidence" value="ECO:0007669"/>
    <property type="project" value="InterPro"/>
</dbReference>
<dbReference type="SUPFAM" id="SSF48264">
    <property type="entry name" value="Cytochrome P450"/>
    <property type="match status" value="1"/>
</dbReference>
<evidence type="ECO:0000256" key="4">
    <source>
        <dbReference type="ARBA" id="ARBA00010617"/>
    </source>
</evidence>
<evidence type="ECO:0000256" key="9">
    <source>
        <dbReference type="ARBA" id="ARBA00023002"/>
    </source>
</evidence>
<evidence type="ECO:0000256" key="13">
    <source>
        <dbReference type="PIRSR" id="PIRSR602401-1"/>
    </source>
</evidence>
<dbReference type="PRINTS" id="PR00463">
    <property type="entry name" value="EP450I"/>
</dbReference>
<dbReference type="InterPro" id="IPR002401">
    <property type="entry name" value="Cyt_P450_E_grp-I"/>
</dbReference>
<evidence type="ECO:0000256" key="8">
    <source>
        <dbReference type="ARBA" id="ARBA00022848"/>
    </source>
</evidence>
<dbReference type="GO" id="GO:0020037">
    <property type="term" value="F:heme binding"/>
    <property type="evidence" value="ECO:0007669"/>
    <property type="project" value="InterPro"/>
</dbReference>
<comment type="subcellular location">
    <subcellularLocation>
        <location evidence="3">Endoplasmic reticulum membrane</location>
        <topology evidence="3">Peripheral membrane protein</topology>
    </subcellularLocation>
    <subcellularLocation>
        <location evidence="2">Microsome membrane</location>
        <topology evidence="2">Peripheral membrane protein</topology>
    </subcellularLocation>
</comment>